<evidence type="ECO:0000256" key="7">
    <source>
        <dbReference type="ARBA" id="ARBA00023033"/>
    </source>
</evidence>
<protein>
    <submittedName>
        <fullName evidence="10">Trichothecene C-15 hydroxylase</fullName>
    </submittedName>
</protein>
<dbReference type="InterPro" id="IPR001128">
    <property type="entry name" value="Cyt_P450"/>
</dbReference>
<dbReference type="InterPro" id="IPR050121">
    <property type="entry name" value="Cytochrome_P450_monoxygenase"/>
</dbReference>
<dbReference type="PANTHER" id="PTHR24305:SF230">
    <property type="entry name" value="P450, PUTATIVE (EUROFUNG)-RELATED"/>
    <property type="match status" value="1"/>
</dbReference>
<dbReference type="PRINTS" id="PR00385">
    <property type="entry name" value="P450"/>
</dbReference>
<evidence type="ECO:0000256" key="3">
    <source>
        <dbReference type="ARBA" id="ARBA00022617"/>
    </source>
</evidence>
<keyword evidence="4 8" id="KW-0479">Metal-binding</keyword>
<dbReference type="PROSITE" id="PS00086">
    <property type="entry name" value="CYTOCHROME_P450"/>
    <property type="match status" value="1"/>
</dbReference>
<dbReference type="PRINTS" id="PR00463">
    <property type="entry name" value="EP450I"/>
</dbReference>
<evidence type="ECO:0000256" key="4">
    <source>
        <dbReference type="ARBA" id="ARBA00022723"/>
    </source>
</evidence>
<keyword evidence="9" id="KW-0812">Transmembrane</keyword>
<proteinExistence type="inferred from homology"/>
<evidence type="ECO:0000256" key="9">
    <source>
        <dbReference type="SAM" id="Phobius"/>
    </source>
</evidence>
<keyword evidence="9" id="KW-1133">Transmembrane helix</keyword>
<keyword evidence="9" id="KW-0472">Membrane</keyword>
<comment type="similarity">
    <text evidence="2 8">Belongs to the cytochrome P450 family.</text>
</comment>
<reference evidence="10 11" key="1">
    <citation type="journal article" date="2024" name="IMA Fungus">
        <title>Apiospora arundinis, a panoply of carbohydrate-active enzymes and secondary metabolites.</title>
        <authorList>
            <person name="Sorensen T."/>
            <person name="Petersen C."/>
            <person name="Muurmann A.T."/>
            <person name="Christiansen J.V."/>
            <person name="Brundto M.L."/>
            <person name="Overgaard C.K."/>
            <person name="Boysen A.T."/>
            <person name="Wollenberg R.D."/>
            <person name="Larsen T.O."/>
            <person name="Sorensen J.L."/>
            <person name="Nielsen K.L."/>
            <person name="Sondergaard T.E."/>
        </authorList>
    </citation>
    <scope>NUCLEOTIDE SEQUENCE [LARGE SCALE GENOMIC DNA]</scope>
    <source>
        <strain evidence="10 11">AAU 773</strain>
    </source>
</reference>
<dbReference type="InterPro" id="IPR036396">
    <property type="entry name" value="Cyt_P450_sf"/>
</dbReference>
<name>A0ABR2HL31_9PEZI</name>
<dbReference type="EMBL" id="JAPCWZ010000010">
    <property type="protein sequence ID" value="KAK8848459.1"/>
    <property type="molecule type" value="Genomic_DNA"/>
</dbReference>
<dbReference type="InterPro" id="IPR002401">
    <property type="entry name" value="Cyt_P450_E_grp-I"/>
</dbReference>
<gene>
    <name evidence="10" type="ORF">PGQ11_014939</name>
</gene>
<evidence type="ECO:0000256" key="8">
    <source>
        <dbReference type="RuleBase" id="RU000461"/>
    </source>
</evidence>
<feature type="transmembrane region" description="Helical" evidence="9">
    <location>
        <begin position="20"/>
        <end position="45"/>
    </location>
</feature>
<dbReference type="PANTHER" id="PTHR24305">
    <property type="entry name" value="CYTOCHROME P450"/>
    <property type="match status" value="1"/>
</dbReference>
<evidence type="ECO:0000313" key="11">
    <source>
        <dbReference type="Proteomes" id="UP001390339"/>
    </source>
</evidence>
<keyword evidence="5 8" id="KW-0560">Oxidoreductase</keyword>
<evidence type="ECO:0000313" key="10">
    <source>
        <dbReference type="EMBL" id="KAK8848459.1"/>
    </source>
</evidence>
<comment type="caution">
    <text evidence="10">The sequence shown here is derived from an EMBL/GenBank/DDBJ whole genome shotgun (WGS) entry which is preliminary data.</text>
</comment>
<evidence type="ECO:0000256" key="2">
    <source>
        <dbReference type="ARBA" id="ARBA00010617"/>
    </source>
</evidence>
<keyword evidence="3 8" id="KW-0349">Heme</keyword>
<dbReference type="Gene3D" id="1.10.630.10">
    <property type="entry name" value="Cytochrome P450"/>
    <property type="match status" value="1"/>
</dbReference>
<keyword evidence="7 8" id="KW-0503">Monooxygenase</keyword>
<evidence type="ECO:0000256" key="1">
    <source>
        <dbReference type="ARBA" id="ARBA00001971"/>
    </source>
</evidence>
<organism evidence="10 11">
    <name type="scientific">Apiospora arundinis</name>
    <dbReference type="NCBI Taxonomy" id="335852"/>
    <lineage>
        <taxon>Eukaryota</taxon>
        <taxon>Fungi</taxon>
        <taxon>Dikarya</taxon>
        <taxon>Ascomycota</taxon>
        <taxon>Pezizomycotina</taxon>
        <taxon>Sordariomycetes</taxon>
        <taxon>Xylariomycetidae</taxon>
        <taxon>Amphisphaeriales</taxon>
        <taxon>Apiosporaceae</taxon>
        <taxon>Apiospora</taxon>
    </lineage>
</organism>
<comment type="cofactor">
    <cofactor evidence="1">
        <name>heme</name>
        <dbReference type="ChEBI" id="CHEBI:30413"/>
    </cofactor>
</comment>
<dbReference type="InterPro" id="IPR017972">
    <property type="entry name" value="Cyt_P450_CS"/>
</dbReference>
<dbReference type="Pfam" id="PF00067">
    <property type="entry name" value="p450"/>
    <property type="match status" value="1"/>
</dbReference>
<dbReference type="SUPFAM" id="SSF48264">
    <property type="entry name" value="Cytochrome P450"/>
    <property type="match status" value="1"/>
</dbReference>
<keyword evidence="11" id="KW-1185">Reference proteome</keyword>
<keyword evidence="6 8" id="KW-0408">Iron</keyword>
<sequence>MDKHAAQMWHNVHSNSQLAAGQLAALVTGFTLALTVCYCIFNLFFHPLRRYPGPKLWAMTRIPYTLNIHAGRAPWRIRDLHAQYGSFVRLAPDILSISHPDALTQLQGHRKGKPENPKDPKLIWQFKDNIVGSSREDHTRLRRAMSHAFSVQAMLEQQPLIKRYVDLLIQRLHENCNQGQTSLDVTQWYNWTTFDIVGDLAFGEPFDCLDQANYHPWVAIIFESMVTMAKITTFLRFEYIGSLLSMLIIPRSLAQKMQQHKDLSTIKVDKRLALETERSDLIGKMITGSRKQDSEMSKDELVENAAVLIIAGSETTAALLCGATYLLAKNPHVLERLAQEVRNGFGSEDEIDLVSTQRLKYMQAVLDESLRYFPPAVGSMPRKIAPGGDYILDRYVPENTVVEVWQWTLHHNPAYFHKPDEFRPERWLGGDEEFKNDSLAGVTPFSVGPRNCIGKNLAYSEMRLIMARIVWNFDFVLAPGMEDWYDRCKTYSIWEKPALGISFVPRPDKQEIS</sequence>
<accession>A0ABR2HL31</accession>
<dbReference type="CDD" id="cd11058">
    <property type="entry name" value="CYP60B-like"/>
    <property type="match status" value="1"/>
</dbReference>
<evidence type="ECO:0000256" key="6">
    <source>
        <dbReference type="ARBA" id="ARBA00023004"/>
    </source>
</evidence>
<dbReference type="Proteomes" id="UP001390339">
    <property type="component" value="Unassembled WGS sequence"/>
</dbReference>
<evidence type="ECO:0000256" key="5">
    <source>
        <dbReference type="ARBA" id="ARBA00023002"/>
    </source>
</evidence>